<organism evidence="1 2">
    <name type="scientific">Datura stramonium</name>
    <name type="common">Jimsonweed</name>
    <name type="synonym">Common thornapple</name>
    <dbReference type="NCBI Taxonomy" id="4076"/>
    <lineage>
        <taxon>Eukaryota</taxon>
        <taxon>Viridiplantae</taxon>
        <taxon>Streptophyta</taxon>
        <taxon>Embryophyta</taxon>
        <taxon>Tracheophyta</taxon>
        <taxon>Spermatophyta</taxon>
        <taxon>Magnoliopsida</taxon>
        <taxon>eudicotyledons</taxon>
        <taxon>Gunneridae</taxon>
        <taxon>Pentapetalae</taxon>
        <taxon>asterids</taxon>
        <taxon>lamiids</taxon>
        <taxon>Solanales</taxon>
        <taxon>Solanaceae</taxon>
        <taxon>Solanoideae</taxon>
        <taxon>Datureae</taxon>
        <taxon>Datura</taxon>
    </lineage>
</organism>
<keyword evidence="2" id="KW-1185">Reference proteome</keyword>
<feature type="non-terminal residue" evidence="1">
    <location>
        <position position="1"/>
    </location>
</feature>
<sequence length="74" mass="8248">RANFKRISSQNSNAVDGAARQIDEGRPVVEFPTVRDTVHGLGLGFVFSETSECKLTLMQEFYSNWNTTLGHSTK</sequence>
<evidence type="ECO:0000313" key="1">
    <source>
        <dbReference type="EMBL" id="MCD9639125.1"/>
    </source>
</evidence>
<dbReference type="EMBL" id="JACEIK010002850">
    <property type="protein sequence ID" value="MCD9639125.1"/>
    <property type="molecule type" value="Genomic_DNA"/>
</dbReference>
<reference evidence="1 2" key="1">
    <citation type="journal article" date="2021" name="BMC Genomics">
        <title>Datura genome reveals duplications of psychoactive alkaloid biosynthetic genes and high mutation rate following tissue culture.</title>
        <authorList>
            <person name="Rajewski A."/>
            <person name="Carter-House D."/>
            <person name="Stajich J."/>
            <person name="Litt A."/>
        </authorList>
    </citation>
    <scope>NUCLEOTIDE SEQUENCE [LARGE SCALE GENOMIC DNA]</scope>
    <source>
        <strain evidence="1">AR-01</strain>
    </source>
</reference>
<name>A0ABS8UWC3_DATST</name>
<evidence type="ECO:0000313" key="2">
    <source>
        <dbReference type="Proteomes" id="UP000823775"/>
    </source>
</evidence>
<accession>A0ABS8UWC3</accession>
<protein>
    <submittedName>
        <fullName evidence="1">Uncharacterized protein</fullName>
    </submittedName>
</protein>
<proteinExistence type="predicted"/>
<dbReference type="Proteomes" id="UP000823775">
    <property type="component" value="Unassembled WGS sequence"/>
</dbReference>
<comment type="caution">
    <text evidence="1">The sequence shown here is derived from an EMBL/GenBank/DDBJ whole genome shotgun (WGS) entry which is preliminary data.</text>
</comment>
<feature type="non-terminal residue" evidence="1">
    <location>
        <position position="74"/>
    </location>
</feature>
<gene>
    <name evidence="1" type="ORF">HAX54_023478</name>
</gene>